<evidence type="ECO:0000256" key="1">
    <source>
        <dbReference type="ARBA" id="ARBA00002281"/>
    </source>
</evidence>
<feature type="region of interest" description="Disordered" evidence="8">
    <location>
        <begin position="185"/>
        <end position="206"/>
    </location>
</feature>
<dbReference type="OrthoDB" id="680041at2759"/>
<feature type="compositionally biased region" description="Low complexity" evidence="8">
    <location>
        <begin position="186"/>
        <end position="206"/>
    </location>
</feature>
<evidence type="ECO:0000256" key="4">
    <source>
        <dbReference type="ARBA" id="ARBA00022448"/>
    </source>
</evidence>
<evidence type="ECO:0000256" key="5">
    <source>
        <dbReference type="ARBA" id="ARBA00022475"/>
    </source>
</evidence>
<keyword evidence="7" id="KW-0927">Auxin signaling pathway</keyword>
<dbReference type="AlphaFoldDB" id="A0A6J1KB46"/>
<feature type="region of interest" description="Disordered" evidence="8">
    <location>
        <begin position="299"/>
        <end position="330"/>
    </location>
</feature>
<keyword evidence="4" id="KW-0813">Transport</keyword>
<comment type="function">
    <text evidence="1">Involved in auxin transport. Regulator of the auxin signaling pathway.</text>
</comment>
<protein>
    <submittedName>
        <fullName evidence="10">Protein BIG GRAIN 1-like B</fullName>
    </submittedName>
</protein>
<keyword evidence="9" id="KW-1185">Reference proteome</keyword>
<dbReference type="GO" id="GO:0005886">
    <property type="term" value="C:plasma membrane"/>
    <property type="evidence" value="ECO:0007669"/>
    <property type="project" value="UniProtKB-SubCell"/>
</dbReference>
<evidence type="ECO:0000256" key="7">
    <source>
        <dbReference type="ARBA" id="ARBA00023294"/>
    </source>
</evidence>
<dbReference type="PANTHER" id="PTHR33541">
    <property type="entry name" value="PROTEIN BIG GRAIN 1-LIKE A-RELATED"/>
    <property type="match status" value="1"/>
</dbReference>
<evidence type="ECO:0000256" key="8">
    <source>
        <dbReference type="SAM" id="MobiDB-lite"/>
    </source>
</evidence>
<name>A0A6J1KB46_CUCMA</name>
<proteinExistence type="inferred from homology"/>
<evidence type="ECO:0000256" key="2">
    <source>
        <dbReference type="ARBA" id="ARBA00004236"/>
    </source>
</evidence>
<evidence type="ECO:0000313" key="9">
    <source>
        <dbReference type="Proteomes" id="UP000504608"/>
    </source>
</evidence>
<comment type="similarity">
    <text evidence="3">Belongs to the BIG GRAIN 1 (BG1) plant protein family.</text>
</comment>
<evidence type="ECO:0000313" key="10">
    <source>
        <dbReference type="RefSeq" id="XP_022998766.1"/>
    </source>
</evidence>
<dbReference type="GeneID" id="111493335"/>
<dbReference type="GO" id="GO:0009734">
    <property type="term" value="P:auxin-activated signaling pathway"/>
    <property type="evidence" value="ECO:0007669"/>
    <property type="project" value="UniProtKB-KW"/>
</dbReference>
<comment type="subcellular location">
    <subcellularLocation>
        <location evidence="2">Cell membrane</location>
    </subcellularLocation>
</comment>
<organism evidence="9 10">
    <name type="scientific">Cucurbita maxima</name>
    <name type="common">Pumpkin</name>
    <name type="synonym">Winter squash</name>
    <dbReference type="NCBI Taxonomy" id="3661"/>
    <lineage>
        <taxon>Eukaryota</taxon>
        <taxon>Viridiplantae</taxon>
        <taxon>Streptophyta</taxon>
        <taxon>Embryophyta</taxon>
        <taxon>Tracheophyta</taxon>
        <taxon>Spermatophyta</taxon>
        <taxon>Magnoliopsida</taxon>
        <taxon>eudicotyledons</taxon>
        <taxon>Gunneridae</taxon>
        <taxon>Pentapetalae</taxon>
        <taxon>rosids</taxon>
        <taxon>fabids</taxon>
        <taxon>Cucurbitales</taxon>
        <taxon>Cucurbitaceae</taxon>
        <taxon>Cucurbiteae</taxon>
        <taxon>Cucurbita</taxon>
    </lineage>
</organism>
<evidence type="ECO:0000256" key="3">
    <source>
        <dbReference type="ARBA" id="ARBA00010067"/>
    </source>
</evidence>
<evidence type="ECO:0000256" key="6">
    <source>
        <dbReference type="ARBA" id="ARBA00023136"/>
    </source>
</evidence>
<dbReference type="Proteomes" id="UP000504608">
    <property type="component" value="Unplaced"/>
</dbReference>
<dbReference type="RefSeq" id="XP_022998766.1">
    <property type="nucleotide sequence ID" value="XM_023142998.1"/>
</dbReference>
<dbReference type="InterPro" id="IPR039621">
    <property type="entry name" value="BG1-like"/>
</dbReference>
<sequence length="446" mass="51217">MCVRQSYFIVFSGVDLLIHHFLSPPFITHKKENFQLSFCFLPVSVTLISQKHHQNFPNSLYFHQLFLFFRQNQSLFAPNSSSFMDLWDKSFQRHDQDLPQRRRSRRDNPSFSSSLLDAIYRSIDESNHQDEDGHLFFYRETTMRTKQSVVTARTEDDEAVKFRRACMIEKWMDRKKVRNIRDFTVSSSSSSESTSTAGRRYSASESELLSRALHRQKPIKTTPWTQTETQKAKHENGLVKTKSKASKIYHDLKKVKQPISPGGRLANFLNSLFNGGSPKTKQKMPNPSTNPTSMDYDMPTKAKSQGSTCSSASSFSRSCLSKTPSSRGNVKRSVRFCPVSEIVDEDCEAYGHKSLQKLEEPIMKKGLKSYGNFETEEVKTEHPRKIKRNEGFEYEDEDDAVSCSSSDLFELDNLSVIGIERFREELPVYETTNFKTNCAIAKGLLV</sequence>
<gene>
    <name evidence="10" type="primary">LOC111493335</name>
</gene>
<reference evidence="10" key="1">
    <citation type="submission" date="2025-08" db="UniProtKB">
        <authorList>
            <consortium name="RefSeq"/>
        </authorList>
    </citation>
    <scope>IDENTIFICATION</scope>
    <source>
        <tissue evidence="10">Young leaves</tissue>
    </source>
</reference>
<keyword evidence="5" id="KW-1003">Cell membrane</keyword>
<dbReference type="KEGG" id="cmax:111493335"/>
<dbReference type="PANTHER" id="PTHR33541:SF28">
    <property type="entry name" value="PROTEIN BIG GRAIN 1-LIKE A"/>
    <property type="match status" value="1"/>
</dbReference>
<accession>A0A6J1KB46</accession>
<feature type="compositionally biased region" description="Low complexity" evidence="8">
    <location>
        <begin position="304"/>
        <end position="321"/>
    </location>
</feature>
<keyword evidence="6" id="KW-0472">Membrane</keyword>